<keyword evidence="3" id="KW-1185">Reference proteome</keyword>
<feature type="chain" id="PRO_5046411722" description="Thioredoxin domain-containing protein" evidence="1">
    <location>
        <begin position="22"/>
        <end position="389"/>
    </location>
</feature>
<name>A0ABN2FPU1_9ACTN</name>
<protein>
    <recommendedName>
        <fullName evidence="4">Thioredoxin domain-containing protein</fullName>
    </recommendedName>
</protein>
<dbReference type="InterPro" id="IPR036249">
    <property type="entry name" value="Thioredoxin-like_sf"/>
</dbReference>
<evidence type="ECO:0000313" key="2">
    <source>
        <dbReference type="EMBL" id="GAA1655902.1"/>
    </source>
</evidence>
<dbReference type="SUPFAM" id="SSF52833">
    <property type="entry name" value="Thioredoxin-like"/>
    <property type="match status" value="1"/>
</dbReference>
<dbReference type="PROSITE" id="PS51257">
    <property type="entry name" value="PROKAR_LIPOPROTEIN"/>
    <property type="match status" value="1"/>
</dbReference>
<evidence type="ECO:0000313" key="3">
    <source>
        <dbReference type="Proteomes" id="UP001501319"/>
    </source>
</evidence>
<dbReference type="Proteomes" id="UP001501319">
    <property type="component" value="Unassembled WGS sequence"/>
</dbReference>
<gene>
    <name evidence="2" type="ORF">GCM10009744_55630</name>
</gene>
<dbReference type="Gene3D" id="3.40.30.10">
    <property type="entry name" value="Glutaredoxin"/>
    <property type="match status" value="1"/>
</dbReference>
<dbReference type="RefSeq" id="WP_344115263.1">
    <property type="nucleotide sequence ID" value="NZ_BAAANE010000010.1"/>
</dbReference>
<reference evidence="2 3" key="1">
    <citation type="journal article" date="2019" name="Int. J. Syst. Evol. Microbiol.">
        <title>The Global Catalogue of Microorganisms (GCM) 10K type strain sequencing project: providing services to taxonomists for standard genome sequencing and annotation.</title>
        <authorList>
            <consortium name="The Broad Institute Genomics Platform"/>
            <consortium name="The Broad Institute Genome Sequencing Center for Infectious Disease"/>
            <person name="Wu L."/>
            <person name="Ma J."/>
        </authorList>
    </citation>
    <scope>NUCLEOTIDE SEQUENCE [LARGE SCALE GENOMIC DNA]</scope>
    <source>
        <strain evidence="2 3">JCM 14306</strain>
    </source>
</reference>
<keyword evidence="1" id="KW-0732">Signal</keyword>
<evidence type="ECO:0008006" key="4">
    <source>
        <dbReference type="Google" id="ProtNLM"/>
    </source>
</evidence>
<organism evidence="2 3">
    <name type="scientific">Kribbella alba</name>
    <dbReference type="NCBI Taxonomy" id="190197"/>
    <lineage>
        <taxon>Bacteria</taxon>
        <taxon>Bacillati</taxon>
        <taxon>Actinomycetota</taxon>
        <taxon>Actinomycetes</taxon>
        <taxon>Propionibacteriales</taxon>
        <taxon>Kribbellaceae</taxon>
        <taxon>Kribbella</taxon>
    </lineage>
</organism>
<evidence type="ECO:0000256" key="1">
    <source>
        <dbReference type="SAM" id="SignalP"/>
    </source>
</evidence>
<accession>A0ABN2FPU1</accession>
<comment type="caution">
    <text evidence="2">The sequence shown here is derived from an EMBL/GenBank/DDBJ whole genome shotgun (WGS) entry which is preliminary data.</text>
</comment>
<feature type="signal peptide" evidence="1">
    <location>
        <begin position="1"/>
        <end position="21"/>
    </location>
</feature>
<dbReference type="EMBL" id="BAAANE010000010">
    <property type="protein sequence ID" value="GAA1655902.1"/>
    <property type="molecule type" value="Genomic_DNA"/>
</dbReference>
<proteinExistence type="predicted"/>
<sequence>MANLRTGLRWTVLTAATSLLAVGGCGMTVGEGIGPTDDPSPSVVAPALPSTMPPSTGTTRRGPQPVEVTYLVQINEDQSTGQFRYNVVTDGATKMRVKESLYAEPGVVGEEAVYTWDGTRMLVFSEQNAPPYTVYEAPREHPNEFTAITSWQTNLWSAARAPGCTHLKTTQPMLGRLAAGYRCVTASPDPAAPAPGDLWVDQATGILLKAPDLVAEKLVLNPKTDAKTFSTMPPAGAEVTVIAAKKASPAQAPDFTLQLVKGSRIGLHDLAGKPFVLAFFSSDLAFDEKGEVCPGCREALLALQTLTGNGTKPRVLGVQIGDLGKPGYPLVVPGVTLTLAHEETPVVQNSFGLTEMVAFVFVRSDGKIAAAYDRVPTKQQMTQSLAALN</sequence>